<evidence type="ECO:0000259" key="1">
    <source>
        <dbReference type="Pfam" id="PF05598"/>
    </source>
</evidence>
<dbReference type="PANTHER" id="PTHR35604">
    <property type="entry name" value="TRANSPOSASE INSH FOR INSERTION SEQUENCE ELEMENT IS5A-RELATED"/>
    <property type="match status" value="1"/>
</dbReference>
<dbReference type="Pfam" id="PF05598">
    <property type="entry name" value="DUF772"/>
    <property type="match status" value="1"/>
</dbReference>
<proteinExistence type="predicted"/>
<feature type="domain" description="Transposase InsH N-terminal" evidence="1">
    <location>
        <begin position="19"/>
        <end position="80"/>
    </location>
</feature>
<dbReference type="AlphaFoldDB" id="A0A0G2HKF6"/>
<dbReference type="PATRIC" id="fig|1604020.3.peg.1007"/>
<dbReference type="EMBL" id="JXQG01000035">
    <property type="protein sequence ID" value="KKZ11915.1"/>
    <property type="molecule type" value="Genomic_DNA"/>
</dbReference>
<accession>A0A0G2HKF6</accession>
<organism evidence="2 3">
    <name type="scientific">Candidatus Synechococcus spongiarum SP3</name>
    <dbReference type="NCBI Taxonomy" id="1604020"/>
    <lineage>
        <taxon>Bacteria</taxon>
        <taxon>Bacillati</taxon>
        <taxon>Cyanobacteriota</taxon>
        <taxon>Cyanophyceae</taxon>
        <taxon>Synechococcales</taxon>
        <taxon>Synechococcaceae</taxon>
        <taxon>Synechococcus</taxon>
    </lineage>
</organism>
<dbReference type="InterPro" id="IPR008490">
    <property type="entry name" value="Transposase_InsH_N"/>
</dbReference>
<name>A0A0G2HKF6_9SYNE</name>
<protein>
    <recommendedName>
        <fullName evidence="1">Transposase InsH N-terminal domain-containing protein</fullName>
    </recommendedName>
</protein>
<evidence type="ECO:0000313" key="3">
    <source>
        <dbReference type="Proteomes" id="UP000035067"/>
    </source>
</evidence>
<reference evidence="2 3" key="1">
    <citation type="submission" date="2015-01" db="EMBL/GenBank/DDBJ databases">
        <title>Lifestyle Evolution in Cyanobacterial Symbionts of Sponges.</title>
        <authorList>
            <person name="Burgsdorf I."/>
            <person name="Slaby B.M."/>
            <person name="Handley K.M."/>
            <person name="Haber M."/>
            <person name="Blom J."/>
            <person name="Marshall C.W."/>
            <person name="Gilbert J.A."/>
            <person name="Hentschel U."/>
            <person name="Steindler L."/>
        </authorList>
    </citation>
    <scope>NUCLEOTIDE SEQUENCE [LARGE SCALE GENOMIC DNA]</scope>
    <source>
        <strain evidence="2">SP3</strain>
    </source>
</reference>
<evidence type="ECO:0000313" key="2">
    <source>
        <dbReference type="EMBL" id="KKZ11915.1"/>
    </source>
</evidence>
<dbReference type="PANTHER" id="PTHR35604:SF2">
    <property type="entry name" value="TRANSPOSASE INSH FOR INSERTION SEQUENCE ELEMENT IS5A-RELATED"/>
    <property type="match status" value="1"/>
</dbReference>
<sequence>MRSVEKIFADLEYESKKYKTGRELFLEKMEMLIPWDKLLEAAIKPYYPQPGKGMVPYPLEDMLRVYYVQLFYNLSDPAIEGHAL</sequence>
<dbReference type="Proteomes" id="UP000035067">
    <property type="component" value="Unassembled WGS sequence"/>
</dbReference>
<gene>
    <name evidence="2" type="ORF">TE42_06555</name>
</gene>
<comment type="caution">
    <text evidence="2">The sequence shown here is derived from an EMBL/GenBank/DDBJ whole genome shotgun (WGS) entry which is preliminary data.</text>
</comment>